<protein>
    <submittedName>
        <fullName evidence="1">Uncharacterized protein</fullName>
    </submittedName>
</protein>
<accession>A0A0K0Y7I3</accession>
<proteinExistence type="predicted"/>
<dbReference type="RefSeq" id="WP_049835112.1">
    <property type="nucleotide sequence ID" value="NZ_CP012160.1"/>
</dbReference>
<dbReference type="Proteomes" id="UP000067444">
    <property type="component" value="Chromosome"/>
</dbReference>
<dbReference type="KEGG" id="otm:OSB_23050"/>
<reference evidence="1 2" key="1">
    <citation type="journal article" date="2015" name="Genome Announc.">
        <title>Closed Genome Sequence of Octadecabacter temperatus SB1, the First Mesophilic Species of the Genus Octadecabacter.</title>
        <authorList>
            <person name="Voget S."/>
            <person name="Billerbeck S."/>
            <person name="Simon M."/>
            <person name="Daniel R."/>
        </authorList>
    </citation>
    <scope>NUCLEOTIDE SEQUENCE [LARGE SCALE GENOMIC DNA]</scope>
    <source>
        <strain evidence="1 2">SB1</strain>
    </source>
</reference>
<name>A0A0K0Y7I3_9RHOB</name>
<gene>
    <name evidence="1" type="ORF">OSB_23050</name>
</gene>
<organism evidence="1 2">
    <name type="scientific">Octadecabacter temperatus</name>
    <dbReference type="NCBI Taxonomy" id="1458307"/>
    <lineage>
        <taxon>Bacteria</taxon>
        <taxon>Pseudomonadati</taxon>
        <taxon>Pseudomonadota</taxon>
        <taxon>Alphaproteobacteria</taxon>
        <taxon>Rhodobacterales</taxon>
        <taxon>Roseobacteraceae</taxon>
        <taxon>Octadecabacter</taxon>
    </lineage>
</organism>
<dbReference type="EMBL" id="CP012160">
    <property type="protein sequence ID" value="AKS46841.1"/>
    <property type="molecule type" value="Genomic_DNA"/>
</dbReference>
<evidence type="ECO:0000313" key="2">
    <source>
        <dbReference type="Proteomes" id="UP000067444"/>
    </source>
</evidence>
<evidence type="ECO:0000313" key="1">
    <source>
        <dbReference type="EMBL" id="AKS46841.1"/>
    </source>
</evidence>
<keyword evidence="2" id="KW-1185">Reference proteome</keyword>
<sequence length="225" mass="24689">MQKGDGKIWIWGGAFIALLTLSKFIPFYILAVFIVAGVLAAILWDSRRKSAPPKRTVEPKPAGTFKTPLGAVRVFDDLDVHKTLHLRHADGVTFVEVELQNNGDAPLGPLSFELAITFSNFFGNPAKSGNHLDGFVLSPAPEPITLTPKEQRKFIVYRSDAPSSLPSGEGRHARIQAVLNDLKTAPDLISYLENDRTEAFHLNLRVGDHSHTAYLTGAQINGQRP</sequence>
<dbReference type="STRING" id="1458307.OSB_23050"/>
<dbReference type="AlphaFoldDB" id="A0A0K0Y7I3"/>